<reference evidence="3" key="1">
    <citation type="journal article" date="2017" name="Cell">
        <title>Insights into land plant evolution garnered from the Marchantia polymorpha genome.</title>
        <authorList>
            <person name="Bowman J.L."/>
            <person name="Kohchi T."/>
            <person name="Yamato K.T."/>
            <person name="Jenkins J."/>
            <person name="Shu S."/>
            <person name="Ishizaki K."/>
            <person name="Yamaoka S."/>
            <person name="Nishihama R."/>
            <person name="Nakamura Y."/>
            <person name="Berger F."/>
            <person name="Adam C."/>
            <person name="Aki S.S."/>
            <person name="Althoff F."/>
            <person name="Araki T."/>
            <person name="Arteaga-Vazquez M.A."/>
            <person name="Balasubrmanian S."/>
            <person name="Barry K."/>
            <person name="Bauer D."/>
            <person name="Boehm C.R."/>
            <person name="Briginshaw L."/>
            <person name="Caballero-Perez J."/>
            <person name="Catarino B."/>
            <person name="Chen F."/>
            <person name="Chiyoda S."/>
            <person name="Chovatia M."/>
            <person name="Davies K.M."/>
            <person name="Delmans M."/>
            <person name="Demura T."/>
            <person name="Dierschke T."/>
            <person name="Dolan L."/>
            <person name="Dorantes-Acosta A.E."/>
            <person name="Eklund D.M."/>
            <person name="Florent S.N."/>
            <person name="Flores-Sandoval E."/>
            <person name="Fujiyama A."/>
            <person name="Fukuzawa H."/>
            <person name="Galik B."/>
            <person name="Grimanelli D."/>
            <person name="Grimwood J."/>
            <person name="Grossniklaus U."/>
            <person name="Hamada T."/>
            <person name="Haseloff J."/>
            <person name="Hetherington A.J."/>
            <person name="Higo A."/>
            <person name="Hirakawa Y."/>
            <person name="Hundley H.N."/>
            <person name="Ikeda Y."/>
            <person name="Inoue K."/>
            <person name="Inoue S.I."/>
            <person name="Ishida S."/>
            <person name="Jia Q."/>
            <person name="Kakita M."/>
            <person name="Kanazawa T."/>
            <person name="Kawai Y."/>
            <person name="Kawashima T."/>
            <person name="Kennedy M."/>
            <person name="Kinose K."/>
            <person name="Kinoshita T."/>
            <person name="Kohara Y."/>
            <person name="Koide E."/>
            <person name="Komatsu K."/>
            <person name="Kopischke S."/>
            <person name="Kubo M."/>
            <person name="Kyozuka J."/>
            <person name="Lagercrantz U."/>
            <person name="Lin S.S."/>
            <person name="Lindquist E."/>
            <person name="Lipzen A.M."/>
            <person name="Lu C.W."/>
            <person name="De Luna E."/>
            <person name="Martienssen R.A."/>
            <person name="Minamino N."/>
            <person name="Mizutani M."/>
            <person name="Mizutani M."/>
            <person name="Mochizuki N."/>
            <person name="Monte I."/>
            <person name="Mosher R."/>
            <person name="Nagasaki H."/>
            <person name="Nakagami H."/>
            <person name="Naramoto S."/>
            <person name="Nishitani K."/>
            <person name="Ohtani M."/>
            <person name="Okamoto T."/>
            <person name="Okumura M."/>
            <person name="Phillips J."/>
            <person name="Pollak B."/>
            <person name="Reinders A."/>
            <person name="Rovekamp M."/>
            <person name="Sano R."/>
            <person name="Sawa S."/>
            <person name="Schmid M.W."/>
            <person name="Shirakawa M."/>
            <person name="Solano R."/>
            <person name="Spunde A."/>
            <person name="Suetsugu N."/>
            <person name="Sugano S."/>
            <person name="Sugiyama A."/>
            <person name="Sun R."/>
            <person name="Suzuki Y."/>
            <person name="Takenaka M."/>
            <person name="Takezawa D."/>
            <person name="Tomogane H."/>
            <person name="Tsuzuki M."/>
            <person name="Ueda T."/>
            <person name="Umeda M."/>
            <person name="Ward J.M."/>
            <person name="Watanabe Y."/>
            <person name="Yazaki K."/>
            <person name="Yokoyama R."/>
            <person name="Yoshitake Y."/>
            <person name="Yotsui I."/>
            <person name="Zachgo S."/>
            <person name="Schmutz J."/>
        </authorList>
    </citation>
    <scope>NUCLEOTIDE SEQUENCE [LARGE SCALE GENOMIC DNA]</scope>
    <source>
        <strain evidence="3">Tak-1</strain>
    </source>
</reference>
<feature type="compositionally biased region" description="Basic and acidic residues" evidence="1">
    <location>
        <begin position="95"/>
        <end position="109"/>
    </location>
</feature>
<protein>
    <submittedName>
        <fullName evidence="2">Uncharacterized protein</fullName>
    </submittedName>
</protein>
<evidence type="ECO:0000256" key="1">
    <source>
        <dbReference type="SAM" id="MobiDB-lite"/>
    </source>
</evidence>
<dbReference type="PANTHER" id="PTHR33067">
    <property type="entry name" value="RNA-DIRECTED DNA POLYMERASE-RELATED"/>
    <property type="match status" value="1"/>
</dbReference>
<dbReference type="InterPro" id="IPR021109">
    <property type="entry name" value="Peptidase_aspartic_dom_sf"/>
</dbReference>
<organism evidence="2 3">
    <name type="scientific">Marchantia polymorpha</name>
    <name type="common">Common liverwort</name>
    <name type="synonym">Marchantia aquatica</name>
    <dbReference type="NCBI Taxonomy" id="3197"/>
    <lineage>
        <taxon>Eukaryota</taxon>
        <taxon>Viridiplantae</taxon>
        <taxon>Streptophyta</taxon>
        <taxon>Embryophyta</taxon>
        <taxon>Marchantiophyta</taxon>
        <taxon>Marchantiopsida</taxon>
        <taxon>Marchantiidae</taxon>
        <taxon>Marchantiales</taxon>
        <taxon>Marchantiaceae</taxon>
        <taxon>Marchantia</taxon>
    </lineage>
</organism>
<dbReference type="EMBL" id="KZ772944">
    <property type="protein sequence ID" value="PTQ26135.1"/>
    <property type="molecule type" value="Genomic_DNA"/>
</dbReference>
<evidence type="ECO:0000313" key="2">
    <source>
        <dbReference type="EMBL" id="PTQ26135.1"/>
    </source>
</evidence>
<sequence length="402" mass="44970">MADQAGKNSIRAVAACHVDSSLNVLAIRVTALDGVSVSTTRDVDVRSSKRKGEGHEDTRRLERREERRKSKEVREGQRRRPGTPPAMRNTQPEQNSEKADRYSEEFRTRDYLPDIKDEVSHLIKEALSAETTSDDRKAARPPTPLPTASTGKLPAVTSNTSYDIVEDIGSQRANISFHQLLEDNKTYRRMLLLSLRRPRKPRKEKLPAVYRVEGGDLGPPEIEVEIGGCVIQKVPVDSGSGVNIMTEETANSLGFQTFEPTSRVLRLADQTRRMPLGMLSNVRTNIGGVDFQLSYIILQPLMKKGYDVLLGRPWLYNAKARCDWRRKRLQFRNPADPPTVITVPWTKVPHEGETPSITSGYTTGGETSSSCTLETETSDEFVGYVTCCSIEEEGDDVHPDDE</sequence>
<dbReference type="PANTHER" id="PTHR33067:SF9">
    <property type="entry name" value="RNA-DIRECTED DNA POLYMERASE"/>
    <property type="match status" value="1"/>
</dbReference>
<keyword evidence="3" id="KW-1185">Reference proteome</keyword>
<dbReference type="OrthoDB" id="1112103at2759"/>
<evidence type="ECO:0000313" key="3">
    <source>
        <dbReference type="Proteomes" id="UP000244005"/>
    </source>
</evidence>
<dbReference type="AlphaFoldDB" id="A0A2R6VX02"/>
<dbReference type="SUPFAM" id="SSF50630">
    <property type="entry name" value="Acid proteases"/>
    <property type="match status" value="1"/>
</dbReference>
<dbReference type="CDD" id="cd00303">
    <property type="entry name" value="retropepsin_like"/>
    <property type="match status" value="1"/>
</dbReference>
<proteinExistence type="predicted"/>
<feature type="compositionally biased region" description="Basic and acidic residues" evidence="1">
    <location>
        <begin position="41"/>
        <end position="78"/>
    </location>
</feature>
<feature type="region of interest" description="Disordered" evidence="1">
    <location>
        <begin position="128"/>
        <end position="154"/>
    </location>
</feature>
<gene>
    <name evidence="2" type="ORF">MARPO_YA0018</name>
</gene>
<dbReference type="Gene3D" id="2.40.70.10">
    <property type="entry name" value="Acid Proteases"/>
    <property type="match status" value="1"/>
</dbReference>
<feature type="region of interest" description="Disordered" evidence="1">
    <location>
        <begin position="37"/>
        <end position="109"/>
    </location>
</feature>
<dbReference type="OMA" id="KSTNEQC"/>
<name>A0A2R6VX02_MARPO</name>
<dbReference type="Proteomes" id="UP000244005">
    <property type="component" value="Chromosome Y"/>
</dbReference>
<accession>A0A2R6VX02</accession>